<evidence type="ECO:0000259" key="21">
    <source>
        <dbReference type="Pfam" id="PF04815"/>
    </source>
</evidence>
<dbReference type="InterPro" id="IPR006895">
    <property type="entry name" value="Znf_Sec23_Sec24"/>
</dbReference>
<evidence type="ECO:0000256" key="9">
    <source>
        <dbReference type="ARBA" id="ARBA00022980"/>
    </source>
</evidence>
<dbReference type="InterPro" id="IPR036174">
    <property type="entry name" value="Znf_Sec23_Sec24_sf"/>
</dbReference>
<dbReference type="InterPro" id="IPR007123">
    <property type="entry name" value="Gelsolin-like_dom"/>
</dbReference>
<evidence type="ECO:0000256" key="2">
    <source>
        <dbReference type="ARBA" id="ARBA00004299"/>
    </source>
</evidence>
<evidence type="ECO:0000256" key="12">
    <source>
        <dbReference type="ARBA" id="ARBA00025471"/>
    </source>
</evidence>
<dbReference type="GO" id="GO:0005789">
    <property type="term" value="C:endoplasmic reticulum membrane"/>
    <property type="evidence" value="ECO:0007669"/>
    <property type="project" value="UniProtKB-SubCell"/>
</dbReference>
<dbReference type="InterPro" id="IPR001196">
    <property type="entry name" value="Ribosomal_uL15_CS"/>
</dbReference>
<evidence type="ECO:0000259" key="22">
    <source>
        <dbReference type="Pfam" id="PF08033"/>
    </source>
</evidence>
<evidence type="ECO:0000259" key="18">
    <source>
        <dbReference type="Pfam" id="PF00828"/>
    </source>
</evidence>
<dbReference type="AlphaFoldDB" id="A0A3M7LUM0"/>
<dbReference type="HAMAP" id="MF_01341">
    <property type="entry name" value="Ribosomal_uL15"/>
    <property type="match status" value="1"/>
</dbReference>
<dbReference type="Gene3D" id="3.40.50.410">
    <property type="entry name" value="von Willebrand factor, type A domain"/>
    <property type="match status" value="1"/>
</dbReference>
<dbReference type="Gene3D" id="2.30.30.380">
    <property type="entry name" value="Zn-finger domain of Sec23/24"/>
    <property type="match status" value="1"/>
</dbReference>
<dbReference type="Gene3D" id="3.100.10.10">
    <property type="match status" value="1"/>
</dbReference>
<dbReference type="Gene3D" id="3.40.20.10">
    <property type="entry name" value="Severin"/>
    <property type="match status" value="1"/>
</dbReference>
<reference evidence="23 24" key="1">
    <citation type="journal article" date="2014" name="PLoS ONE">
        <title>De novo Genome Assembly of the Fungal Plant Pathogen Pyrenophora semeniperda.</title>
        <authorList>
            <person name="Soliai M.M."/>
            <person name="Meyer S.E."/>
            <person name="Udall J.A."/>
            <person name="Elzinga D.E."/>
            <person name="Hermansen R.A."/>
            <person name="Bodily P.M."/>
            <person name="Hart A.A."/>
            <person name="Coleman C.E."/>
        </authorList>
    </citation>
    <scope>NUCLEOTIDE SEQUENCE [LARGE SCALE GENOMIC DNA]</scope>
    <source>
        <strain evidence="23 24">CCB06</strain>
        <tissue evidence="23">Mycelium</tissue>
    </source>
</reference>
<dbReference type="GO" id="GO:0070971">
    <property type="term" value="C:endoplasmic reticulum exit site"/>
    <property type="evidence" value="ECO:0007669"/>
    <property type="project" value="TreeGrafter"/>
</dbReference>
<proteinExistence type="inferred from homology"/>
<dbReference type="GO" id="GO:0000149">
    <property type="term" value="F:SNARE binding"/>
    <property type="evidence" value="ECO:0007669"/>
    <property type="project" value="TreeGrafter"/>
</dbReference>
<dbReference type="InterPro" id="IPR030878">
    <property type="entry name" value="Ribosomal_uL15"/>
</dbReference>
<evidence type="ECO:0000256" key="6">
    <source>
        <dbReference type="ARBA" id="ARBA00022448"/>
    </source>
</evidence>
<dbReference type="FunFam" id="3.100.10.10:FF:000002">
    <property type="entry name" value="60S ribosomal protein L27a"/>
    <property type="match status" value="1"/>
</dbReference>
<dbReference type="Proteomes" id="UP000265663">
    <property type="component" value="Unassembled WGS sequence"/>
</dbReference>
<dbReference type="EMBL" id="KE747806">
    <property type="protein sequence ID" value="RMZ66014.1"/>
    <property type="molecule type" value="Genomic_DNA"/>
</dbReference>
<evidence type="ECO:0000313" key="23">
    <source>
        <dbReference type="EMBL" id="RMZ66014.1"/>
    </source>
</evidence>
<dbReference type="Pfam" id="PF04810">
    <property type="entry name" value="zf-Sec23_Sec24"/>
    <property type="match status" value="1"/>
</dbReference>
<gene>
    <name evidence="23" type="ORF">GMOD_00005079</name>
</gene>
<feature type="compositionally biased region" description="Low complexity" evidence="16">
    <location>
        <begin position="24"/>
        <end position="35"/>
    </location>
</feature>
<sequence>MTIHPRAVTMSEFAAYHAMGTGSPNPNDPNRQRPPVAASPAGYQQTGSPAMVPPPGQYAGTPAQYGTPVQQQEGYFPHQPAPQAYPQYQADQDMNKLAGQMGVVGLGVDHAAQPKHKKKNRHAYHNIEGPGGSPQAFNGTPQNGTPSQFLNQNSPQAGGAQWMEPQITPAMNQFPAPVNPLFSPGAQASPMQYAARTPAAPHQTGGAAVGSAQGRVDPEQIPSVPKSRDAPARYYLENVYPTMEHHLPPPATVPFVAFDQGNSSPKFARLTLNNIPLTAQALAATSLPLGMVLQPLAAQQEGEQAIPVLDFGEIGPLRCARCRAYINPFMQFKAGGNKVVCNLCTYPNDVPGEYFAPTDMTGVRVDRLQRPELTLGTVDFLVPKEYWSKEPVGLRWLFLVDVTAEAVNRGFLHGFCEGIMSALYGDSRGETDEAELTCRIPKGAKVGIVTFDKEMHFYNLSSKLTSAQMLVMSDLEDPFLPFVEGLFVDPMESKTVITSLLTQLPNMFSEIKNLEPALLPTLNSAVAALTATGGKIVCSLATLPTWGPGRLMLRDDGNMHNTDAEKKLLQTEHPGFRKVAEKMVQNGIGVDFFLAAPSGGYLDIATIGHVSATTGGEVFYYPNFHSPRDVLKLSKEIQHTVTRETGYQALMKVRCSNGLQVSGYHGNFYHHTFGADLEFGVIDADKAIGVMFSYDGKLDPKLDAHFQSALLYTTAGGERRVRCTNIVASVSANTGECMKFVDQDAVVNIIAKEAAARMTEKSLKDIRGALTEKTVDILAGYRKNFTGNNPPGQLVLPENLKEFGMYILGLVKSRAFKGGKEPTDRRVHDMRMIKSMGPLELSLYLYPRIIAIHNLDPTDGFANEKGHLVMPEGTRASFSKVEEGGAYIVDNGQVCLLWLHAQVSPNLLEDLFGEGNNSLKALDPFQSTLPVLETHLNAQVRNILQYLETNRASKALTIQLARQGLDGAEYEFARLLYEDRNNEAQSYVDWLLAGQRKKEDSGDGVGSTFSTMPTRLTKTRKHRGHVSAGHGRVGKHRKHPGGRGMAGGQHHHRTNIDKYHPGYFGKVGMRYFHKMQNGFWKPVINLDKLWSLIPAEKRDEYLAKKGGNAPVLNLLDYGYSKVLGKGRLPPVPIVVRARYVSAEAEKKIKEAGGVVQLVA</sequence>
<dbReference type="InterPro" id="IPR036175">
    <property type="entry name" value="Sec23/24_helical_dom_sf"/>
</dbReference>
<keyword evidence="24" id="KW-1185">Reference proteome</keyword>
<dbReference type="PANTHER" id="PTHR13803">
    <property type="entry name" value="SEC24-RELATED PROTEIN"/>
    <property type="match status" value="1"/>
</dbReference>
<evidence type="ECO:0000259" key="19">
    <source>
        <dbReference type="Pfam" id="PF04810"/>
    </source>
</evidence>
<dbReference type="InterPro" id="IPR006900">
    <property type="entry name" value="Sec23/24_helical_dom"/>
</dbReference>
<dbReference type="InterPro" id="IPR029006">
    <property type="entry name" value="ADF-H/Gelsolin-like_dom_sf"/>
</dbReference>
<dbReference type="SUPFAM" id="SSF82919">
    <property type="entry name" value="Zn-finger domain of Sec23/24"/>
    <property type="match status" value="1"/>
</dbReference>
<evidence type="ECO:0000256" key="15">
    <source>
        <dbReference type="RuleBase" id="RU003888"/>
    </source>
</evidence>
<protein>
    <recommendedName>
        <fullName evidence="13">Large ribosomal subunit protein uL15</fullName>
    </recommendedName>
    <alternativeName>
        <fullName evidence="14">L29</fullName>
    </alternativeName>
</protein>
<dbReference type="OrthoDB" id="49016at2759"/>
<evidence type="ECO:0000256" key="5">
    <source>
        <dbReference type="ARBA" id="ARBA00008334"/>
    </source>
</evidence>
<dbReference type="GO" id="GO:0015934">
    <property type="term" value="C:large ribosomal subunit"/>
    <property type="evidence" value="ECO:0007669"/>
    <property type="project" value="InterPro"/>
</dbReference>
<keyword evidence="7" id="KW-0931">ER-Golgi transport</keyword>
<feature type="region of interest" description="Disordered" evidence="16">
    <location>
        <begin position="18"/>
        <end position="69"/>
    </location>
</feature>
<evidence type="ECO:0000313" key="24">
    <source>
        <dbReference type="Proteomes" id="UP000265663"/>
    </source>
</evidence>
<evidence type="ECO:0000256" key="3">
    <source>
        <dbReference type="ARBA" id="ARBA00004397"/>
    </source>
</evidence>
<dbReference type="Pfam" id="PF00828">
    <property type="entry name" value="Ribosomal_L27A"/>
    <property type="match status" value="1"/>
</dbReference>
<dbReference type="Gene3D" id="1.20.120.730">
    <property type="entry name" value="Sec23/Sec24 helical domain"/>
    <property type="match status" value="1"/>
</dbReference>
<dbReference type="GO" id="GO:0000139">
    <property type="term" value="C:Golgi membrane"/>
    <property type="evidence" value="ECO:0007669"/>
    <property type="project" value="UniProtKB-SubCell"/>
</dbReference>
<dbReference type="SUPFAM" id="SSF81811">
    <property type="entry name" value="Helical domain of Sec23/24"/>
    <property type="match status" value="1"/>
</dbReference>
<dbReference type="GO" id="GO:0006886">
    <property type="term" value="P:intracellular protein transport"/>
    <property type="evidence" value="ECO:0007669"/>
    <property type="project" value="InterPro"/>
</dbReference>
<dbReference type="Pfam" id="PF00626">
    <property type="entry name" value="Gelsolin"/>
    <property type="match status" value="1"/>
</dbReference>
<dbReference type="GO" id="GO:0006412">
    <property type="term" value="P:translation"/>
    <property type="evidence" value="ECO:0007669"/>
    <property type="project" value="InterPro"/>
</dbReference>
<dbReference type="GO" id="GO:0030127">
    <property type="term" value="C:COPII vesicle coat"/>
    <property type="evidence" value="ECO:0007669"/>
    <property type="project" value="InterPro"/>
</dbReference>
<feature type="compositionally biased region" description="Basic residues" evidence="16">
    <location>
        <begin position="1032"/>
        <end position="1041"/>
    </location>
</feature>
<dbReference type="InterPro" id="IPR036180">
    <property type="entry name" value="Gelsolin-like_dom_sf"/>
</dbReference>
<feature type="region of interest" description="Disordered" evidence="16">
    <location>
        <begin position="118"/>
        <end position="160"/>
    </location>
</feature>
<evidence type="ECO:0000256" key="11">
    <source>
        <dbReference type="ARBA" id="ARBA00023329"/>
    </source>
</evidence>
<name>A0A3M7LUM0_9PLEO</name>
<evidence type="ECO:0000256" key="1">
    <source>
        <dbReference type="ARBA" id="ARBA00004255"/>
    </source>
</evidence>
<dbReference type="GO" id="GO:0003735">
    <property type="term" value="F:structural constituent of ribosome"/>
    <property type="evidence" value="ECO:0007669"/>
    <property type="project" value="InterPro"/>
</dbReference>
<keyword evidence="8" id="KW-0653">Protein transport</keyword>
<evidence type="ECO:0000256" key="14">
    <source>
        <dbReference type="ARBA" id="ARBA00080124"/>
    </source>
</evidence>
<feature type="domain" description="Sec23/Sec24 beta-sandwich" evidence="22">
    <location>
        <begin position="646"/>
        <end position="730"/>
    </location>
</feature>
<feature type="compositionally biased region" description="Polar residues" evidence="16">
    <location>
        <begin position="135"/>
        <end position="156"/>
    </location>
</feature>
<dbReference type="InterPro" id="IPR050550">
    <property type="entry name" value="SEC23_SEC24_subfamily"/>
</dbReference>
<comment type="similarity">
    <text evidence="4 15">Belongs to the universal ribosomal protein uL15 family.</text>
</comment>
<feature type="domain" description="Large ribosomal subunit protein uL15/eL18" evidence="18">
    <location>
        <begin position="1083"/>
        <end position="1155"/>
    </location>
</feature>
<dbReference type="Pfam" id="PF04811">
    <property type="entry name" value="Sec23_trunk"/>
    <property type="match status" value="1"/>
</dbReference>
<keyword evidence="11" id="KW-0968">Cytoplasmic vesicle</keyword>
<dbReference type="PANTHER" id="PTHR13803:SF4">
    <property type="entry name" value="SECRETORY 24CD, ISOFORM C"/>
    <property type="match status" value="1"/>
</dbReference>
<organism evidence="23 24">
    <name type="scientific">Pyrenophora seminiperda CCB06</name>
    <dbReference type="NCBI Taxonomy" id="1302712"/>
    <lineage>
        <taxon>Eukaryota</taxon>
        <taxon>Fungi</taxon>
        <taxon>Dikarya</taxon>
        <taxon>Ascomycota</taxon>
        <taxon>Pezizomycotina</taxon>
        <taxon>Dothideomycetes</taxon>
        <taxon>Pleosporomycetidae</taxon>
        <taxon>Pleosporales</taxon>
        <taxon>Pleosporineae</taxon>
        <taxon>Pleosporaceae</taxon>
        <taxon>Pyrenophora</taxon>
    </lineage>
</organism>
<dbReference type="GO" id="GO:0090110">
    <property type="term" value="P:COPII-coated vesicle cargo loading"/>
    <property type="evidence" value="ECO:0007669"/>
    <property type="project" value="TreeGrafter"/>
</dbReference>
<evidence type="ECO:0000256" key="10">
    <source>
        <dbReference type="ARBA" id="ARBA00023274"/>
    </source>
</evidence>
<dbReference type="InterPro" id="IPR006896">
    <property type="entry name" value="Sec23/24_trunk_dom"/>
</dbReference>
<feature type="domain" description="Gelsolin-like" evidence="17">
    <location>
        <begin position="869"/>
        <end position="942"/>
    </location>
</feature>
<feature type="region of interest" description="Disordered" evidence="16">
    <location>
        <begin position="200"/>
        <end position="226"/>
    </location>
</feature>
<feature type="region of interest" description="Disordered" evidence="16">
    <location>
        <begin position="1017"/>
        <end position="1055"/>
    </location>
</feature>
<comment type="subcellular location">
    <subcellularLocation>
        <location evidence="2">Cytoplasmic vesicle</location>
        <location evidence="2">COPII-coated vesicle membrane</location>
        <topology evidence="2">Peripheral membrane protein</topology>
        <orientation evidence="2">Cytoplasmic side</orientation>
    </subcellularLocation>
    <subcellularLocation>
        <location evidence="3">Endoplasmic reticulum membrane</location>
        <topology evidence="3">Peripheral membrane protein</topology>
        <orientation evidence="3">Cytoplasmic side</orientation>
    </subcellularLocation>
    <subcellularLocation>
        <location evidence="1">Golgi apparatus membrane</location>
        <topology evidence="1">Peripheral membrane protein</topology>
        <orientation evidence="1">Cytoplasmic side</orientation>
    </subcellularLocation>
</comment>
<dbReference type="Pfam" id="PF08033">
    <property type="entry name" value="Sec23_BS"/>
    <property type="match status" value="1"/>
</dbReference>
<evidence type="ECO:0000256" key="16">
    <source>
        <dbReference type="SAM" id="MobiDB-lite"/>
    </source>
</evidence>
<dbReference type="InterPro" id="IPR012990">
    <property type="entry name" value="Beta-sandwich_Sec23_24"/>
</dbReference>
<dbReference type="GO" id="GO:0008270">
    <property type="term" value="F:zinc ion binding"/>
    <property type="evidence" value="ECO:0007669"/>
    <property type="project" value="InterPro"/>
</dbReference>
<evidence type="ECO:0000256" key="4">
    <source>
        <dbReference type="ARBA" id="ARBA00007320"/>
    </source>
</evidence>
<evidence type="ECO:0000259" key="17">
    <source>
        <dbReference type="Pfam" id="PF00626"/>
    </source>
</evidence>
<keyword evidence="10 15" id="KW-0687">Ribonucleoprotein</keyword>
<evidence type="ECO:0000256" key="13">
    <source>
        <dbReference type="ARBA" id="ARBA00035200"/>
    </source>
</evidence>
<feature type="domain" description="Sec23/Sec24 trunk" evidence="20">
    <location>
        <begin position="394"/>
        <end position="640"/>
    </location>
</feature>
<comment type="similarity">
    <text evidence="5">Belongs to the SEC23/SEC24 family. SEC24 subfamily.</text>
</comment>
<dbReference type="SUPFAM" id="SSF81995">
    <property type="entry name" value="beta-sandwich domain of Sec23/24"/>
    <property type="match status" value="1"/>
</dbReference>
<dbReference type="InterPro" id="IPR036227">
    <property type="entry name" value="Ribosomal_uL15/eL18_sf"/>
</dbReference>
<keyword evidence="9 15" id="KW-0689">Ribosomal protein</keyword>
<dbReference type="SUPFAM" id="SSF52080">
    <property type="entry name" value="Ribosomal proteins L15p and L18e"/>
    <property type="match status" value="1"/>
</dbReference>
<evidence type="ECO:0000256" key="8">
    <source>
        <dbReference type="ARBA" id="ARBA00022927"/>
    </source>
</evidence>
<dbReference type="InterPro" id="IPR036465">
    <property type="entry name" value="vWFA_dom_sf"/>
</dbReference>
<dbReference type="Gene3D" id="2.60.40.1670">
    <property type="entry name" value="beta-sandwich domain of Sec23/24"/>
    <property type="match status" value="1"/>
</dbReference>
<evidence type="ECO:0000259" key="20">
    <source>
        <dbReference type="Pfam" id="PF04811"/>
    </source>
</evidence>
<feature type="domain" description="Zinc finger Sec23/Sec24-type" evidence="19">
    <location>
        <begin position="316"/>
        <end position="354"/>
    </location>
</feature>
<keyword evidence="6" id="KW-0813">Transport</keyword>
<dbReference type="Pfam" id="PF04815">
    <property type="entry name" value="Sec23_helical"/>
    <property type="match status" value="1"/>
</dbReference>
<dbReference type="SUPFAM" id="SSF82754">
    <property type="entry name" value="C-terminal, gelsolin-like domain of Sec23/24"/>
    <property type="match status" value="1"/>
</dbReference>
<evidence type="ECO:0000256" key="7">
    <source>
        <dbReference type="ARBA" id="ARBA00022892"/>
    </source>
</evidence>
<feature type="domain" description="Sec23/Sec24 helical" evidence="21">
    <location>
        <begin position="742"/>
        <end position="841"/>
    </location>
</feature>
<dbReference type="SUPFAM" id="SSF53300">
    <property type="entry name" value="vWA-like"/>
    <property type="match status" value="1"/>
</dbReference>
<accession>A0A3M7LUM0</accession>
<dbReference type="InterPro" id="IPR021131">
    <property type="entry name" value="Ribosomal_uL15/eL18"/>
</dbReference>
<dbReference type="PROSITE" id="PS00475">
    <property type="entry name" value="RIBOSOMAL_L15"/>
    <property type="match status" value="1"/>
</dbReference>
<comment type="function">
    <text evidence="12">Component of the coat protein complex II (COPII) which promotes the formation of transport vesicles from the endoplasmic reticulum (ER). The coat has two main functions, the physical deformation of the endoplasmic reticulum membrane into vesicles and the selection of cargo molecules.</text>
</comment>